<evidence type="ECO:0000313" key="8">
    <source>
        <dbReference type="Proteomes" id="UP000322876"/>
    </source>
</evidence>
<dbReference type="GO" id="GO:0000287">
    <property type="term" value="F:magnesium ion binding"/>
    <property type="evidence" value="ECO:0007669"/>
    <property type="project" value="UniProtKB-UniRule"/>
</dbReference>
<keyword evidence="6" id="KW-0234">DNA repair</keyword>
<dbReference type="HAMAP" id="MF_00801">
    <property type="entry name" value="Endonuclease_5"/>
    <property type="match status" value="1"/>
</dbReference>
<protein>
    <recommendedName>
        <fullName evidence="6">Endonuclease V</fullName>
        <ecNumber evidence="6">3.1.21.7</ecNumber>
    </recommendedName>
    <alternativeName>
        <fullName evidence="6">Deoxyinosine 3'endonuclease</fullName>
    </alternativeName>
    <alternativeName>
        <fullName evidence="6">Deoxyribonuclease V</fullName>
        <shortName evidence="6">DNase V</shortName>
    </alternativeName>
</protein>
<dbReference type="OrthoDB" id="9790916at2"/>
<evidence type="ECO:0000256" key="1">
    <source>
        <dbReference type="ARBA" id="ARBA00004496"/>
    </source>
</evidence>
<dbReference type="Pfam" id="PF04493">
    <property type="entry name" value="Endonuclease_5"/>
    <property type="match status" value="1"/>
</dbReference>
<dbReference type="GO" id="GO:0006281">
    <property type="term" value="P:DNA repair"/>
    <property type="evidence" value="ECO:0007669"/>
    <property type="project" value="UniProtKB-UniRule"/>
</dbReference>
<dbReference type="Proteomes" id="UP000322876">
    <property type="component" value="Unassembled WGS sequence"/>
</dbReference>
<dbReference type="PANTHER" id="PTHR28511:SF1">
    <property type="entry name" value="ENDONUCLEASE V"/>
    <property type="match status" value="1"/>
</dbReference>
<dbReference type="Gene3D" id="3.30.2170.10">
    <property type="entry name" value="archaeoglobus fulgidus dsm 4304 superfamily"/>
    <property type="match status" value="1"/>
</dbReference>
<keyword evidence="6" id="KW-0460">Magnesium</keyword>
<feature type="binding site" evidence="6">
    <location>
        <position position="99"/>
    </location>
    <ligand>
        <name>Mg(2+)</name>
        <dbReference type="ChEBI" id="CHEBI:18420"/>
    </ligand>
</feature>
<evidence type="ECO:0000313" key="7">
    <source>
        <dbReference type="EMBL" id="KAA0258221.1"/>
    </source>
</evidence>
<evidence type="ECO:0000256" key="3">
    <source>
        <dbReference type="ARBA" id="ARBA00022722"/>
    </source>
</evidence>
<comment type="caution">
    <text evidence="7">The sequence shown here is derived from an EMBL/GenBank/DDBJ whole genome shotgun (WGS) entry which is preliminary data.</text>
</comment>
<evidence type="ECO:0000256" key="5">
    <source>
        <dbReference type="ARBA" id="ARBA00022801"/>
    </source>
</evidence>
<dbReference type="NCBIfam" id="NF008629">
    <property type="entry name" value="PRK11617.1"/>
    <property type="match status" value="1"/>
</dbReference>
<comment type="cofactor">
    <cofactor evidence="6">
        <name>Mg(2+)</name>
        <dbReference type="ChEBI" id="CHEBI:18420"/>
    </cofactor>
</comment>
<sequence length="216" mass="24843">MYKHLRILQEKLFKKTVIKEFDKNINLAAGIDVSFSKKDNLAFCSIVVVDKDFNIVEVQNSHKKINMPYIPGLLSFRELPVIYDTYKKLRVKPDIFILDSQGIAHPRKFGLATHFGVVFGVPSIGCAKSKLVGDYVEPELEKGSFSYLYYKNEKLGVVLRSRTKVKPIYVSPGHLTDIESSMRIVMQFVNKYRLPEPTRHAHIYAEKYKRAIIDSN</sequence>
<keyword evidence="3 6" id="KW-0540">Nuclease</keyword>
<dbReference type="EMBL" id="VFJB01000005">
    <property type="protein sequence ID" value="KAA0258221.1"/>
    <property type="molecule type" value="Genomic_DNA"/>
</dbReference>
<accession>A0A5A8F434</accession>
<comment type="catalytic activity">
    <reaction evidence="6">
        <text>Endonucleolytic cleavage at apurinic or apyrimidinic sites to products with a 5'-phosphate.</text>
        <dbReference type="EC" id="3.1.21.7"/>
    </reaction>
</comment>
<dbReference type="GO" id="GO:0043737">
    <property type="term" value="F:deoxyribonuclease V activity"/>
    <property type="evidence" value="ECO:0007669"/>
    <property type="project" value="UniProtKB-UniRule"/>
</dbReference>
<keyword evidence="6" id="KW-0227">DNA damage</keyword>
<proteinExistence type="inferred from homology"/>
<dbReference type="AlphaFoldDB" id="A0A5A8F434"/>
<keyword evidence="4 6" id="KW-0255">Endonuclease</keyword>
<dbReference type="GO" id="GO:0005737">
    <property type="term" value="C:cytoplasm"/>
    <property type="evidence" value="ECO:0007669"/>
    <property type="project" value="UniProtKB-SubCell"/>
</dbReference>
<comment type="similarity">
    <text evidence="6">Belongs to the endonuclease V family.</text>
</comment>
<dbReference type="CDD" id="cd06559">
    <property type="entry name" value="Endonuclease_V"/>
    <property type="match status" value="1"/>
</dbReference>
<keyword evidence="5 6" id="KW-0378">Hydrolase</keyword>
<keyword evidence="8" id="KW-1185">Reference proteome</keyword>
<name>A0A5A8F434_9BACT</name>
<keyword evidence="2 6" id="KW-0963">Cytoplasm</keyword>
<organism evidence="7 8">
    <name type="scientific">Deferribacter autotrophicus</name>
    <dbReference type="NCBI Taxonomy" id="500465"/>
    <lineage>
        <taxon>Bacteria</taxon>
        <taxon>Pseudomonadati</taxon>
        <taxon>Deferribacterota</taxon>
        <taxon>Deferribacteres</taxon>
        <taxon>Deferribacterales</taxon>
        <taxon>Deferribacteraceae</taxon>
        <taxon>Deferribacter</taxon>
    </lineage>
</organism>
<dbReference type="GO" id="GO:0016891">
    <property type="term" value="F:RNA endonuclease activity producing 5'-phosphomonoesters, hydrolytic mechanism"/>
    <property type="evidence" value="ECO:0007669"/>
    <property type="project" value="TreeGrafter"/>
</dbReference>
<dbReference type="RefSeq" id="WP_149266541.1">
    <property type="nucleotide sequence ID" value="NZ_VFJB01000005.1"/>
</dbReference>
<comment type="subcellular location">
    <subcellularLocation>
        <location evidence="1 6">Cytoplasm</location>
    </subcellularLocation>
</comment>
<dbReference type="GO" id="GO:0003727">
    <property type="term" value="F:single-stranded RNA binding"/>
    <property type="evidence" value="ECO:0007669"/>
    <property type="project" value="TreeGrafter"/>
</dbReference>
<dbReference type="PANTHER" id="PTHR28511">
    <property type="entry name" value="ENDONUCLEASE V"/>
    <property type="match status" value="1"/>
</dbReference>
<evidence type="ECO:0000256" key="6">
    <source>
        <dbReference type="HAMAP-Rule" id="MF_00801"/>
    </source>
</evidence>
<evidence type="ECO:0000256" key="2">
    <source>
        <dbReference type="ARBA" id="ARBA00022490"/>
    </source>
</evidence>
<dbReference type="InterPro" id="IPR007581">
    <property type="entry name" value="Endonuclease-V"/>
</dbReference>
<feature type="binding site" evidence="6">
    <location>
        <position position="32"/>
    </location>
    <ligand>
        <name>Mg(2+)</name>
        <dbReference type="ChEBI" id="CHEBI:18420"/>
    </ligand>
</feature>
<feature type="site" description="Interaction with target DNA" evidence="6">
    <location>
        <position position="69"/>
    </location>
</feature>
<dbReference type="EC" id="3.1.21.7" evidence="6"/>
<gene>
    <name evidence="6" type="primary">nfi</name>
    <name evidence="7" type="ORF">FHQ18_07460</name>
</gene>
<comment type="function">
    <text evidence="6">DNA repair enzyme involved in the repair of deaminated bases. Selectively cleaves double-stranded DNA at the second phosphodiester bond 3' to a deoxyinosine leaving behind the intact lesion on the nicked DNA.</text>
</comment>
<reference evidence="7 8" key="1">
    <citation type="submission" date="2019-06" db="EMBL/GenBank/DDBJ databases">
        <title>Genomic insights into carbon and energy metabolism of Deferribacter autotrophicus revealed new metabolic traits in the phylum Deferribacteres.</title>
        <authorList>
            <person name="Slobodkin A.I."/>
            <person name="Slobodkina G.B."/>
            <person name="Allioux M."/>
            <person name="Alain K."/>
            <person name="Jebbar M."/>
            <person name="Shadrin V."/>
            <person name="Kublanov I.V."/>
            <person name="Toshchakov S.V."/>
            <person name="Bonch-Osmolovskaya E.A."/>
        </authorList>
    </citation>
    <scope>NUCLEOTIDE SEQUENCE [LARGE SCALE GENOMIC DNA]</scope>
    <source>
        <strain evidence="7 8">SL50</strain>
    </source>
</reference>
<keyword evidence="6" id="KW-0479">Metal-binding</keyword>
<evidence type="ECO:0000256" key="4">
    <source>
        <dbReference type="ARBA" id="ARBA00022759"/>
    </source>
</evidence>